<name>A0A433RS53_9BACL</name>
<organism evidence="8 9">
    <name type="scientific">Candidatus Kurthia intestinigallinarum</name>
    <dbReference type="NCBI Taxonomy" id="1562256"/>
    <lineage>
        <taxon>Bacteria</taxon>
        <taxon>Bacillati</taxon>
        <taxon>Bacillota</taxon>
        <taxon>Bacilli</taxon>
        <taxon>Bacillales</taxon>
        <taxon>Caryophanaceae</taxon>
        <taxon>Kurthia</taxon>
    </lineage>
</organism>
<evidence type="ECO:0000256" key="4">
    <source>
        <dbReference type="ARBA" id="ARBA00023136"/>
    </source>
</evidence>
<protein>
    <submittedName>
        <fullName evidence="8">Peptidase</fullName>
    </submittedName>
</protein>
<keyword evidence="9" id="KW-1185">Reference proteome</keyword>
<evidence type="ECO:0000313" key="9">
    <source>
        <dbReference type="Proteomes" id="UP000288623"/>
    </source>
</evidence>
<evidence type="ECO:0000313" key="8">
    <source>
        <dbReference type="EMBL" id="RUS54433.1"/>
    </source>
</evidence>
<keyword evidence="3 5" id="KW-1133">Transmembrane helix</keyword>
<feature type="domain" description="NfeD integral membrane" evidence="7">
    <location>
        <begin position="31"/>
        <end position="144"/>
    </location>
</feature>
<evidence type="ECO:0000259" key="6">
    <source>
        <dbReference type="Pfam" id="PF01957"/>
    </source>
</evidence>
<dbReference type="InterPro" id="IPR002810">
    <property type="entry name" value="NfeD-like_C"/>
</dbReference>
<dbReference type="Gene3D" id="2.40.50.140">
    <property type="entry name" value="Nucleic acid-binding proteins"/>
    <property type="match status" value="1"/>
</dbReference>
<dbReference type="AlphaFoldDB" id="A0A433RS53"/>
<dbReference type="PANTHER" id="PTHR33507:SF3">
    <property type="entry name" value="INNER MEMBRANE PROTEIN YBBJ"/>
    <property type="match status" value="1"/>
</dbReference>
<dbReference type="InterPro" id="IPR012340">
    <property type="entry name" value="NA-bd_OB-fold"/>
</dbReference>
<gene>
    <name evidence="8" type="ORF">QI30_13535</name>
</gene>
<keyword evidence="4 5" id="KW-0472">Membrane</keyword>
<comment type="subcellular location">
    <subcellularLocation>
        <location evidence="1">Membrane</location>
        <topology evidence="1">Multi-pass membrane protein</topology>
    </subcellularLocation>
</comment>
<evidence type="ECO:0000256" key="5">
    <source>
        <dbReference type="SAM" id="Phobius"/>
    </source>
</evidence>
<dbReference type="Pfam" id="PF24961">
    <property type="entry name" value="NfeD_membrane"/>
    <property type="match status" value="1"/>
</dbReference>
<dbReference type="InterPro" id="IPR056739">
    <property type="entry name" value="NfeD_membrane"/>
</dbReference>
<dbReference type="PANTHER" id="PTHR33507">
    <property type="entry name" value="INNER MEMBRANE PROTEIN YBBJ"/>
    <property type="match status" value="1"/>
</dbReference>
<dbReference type="OrthoDB" id="9806253at2"/>
<dbReference type="RefSeq" id="WP_126991160.1">
    <property type="nucleotide sequence ID" value="NZ_JTFC01000032.1"/>
</dbReference>
<reference evidence="8 9" key="1">
    <citation type="submission" date="2014-11" db="EMBL/GenBank/DDBJ databases">
        <title>Genome sequence and analysis of novel Kurthia sp.</title>
        <authorList>
            <person name="Lawson J.N."/>
            <person name="Gonzalez J.E."/>
            <person name="Rinauldi L."/>
            <person name="Xuan Z."/>
            <person name="Firman A."/>
            <person name="Shaddox L."/>
            <person name="Trudeau A."/>
            <person name="Shah S."/>
            <person name="Reiman D."/>
        </authorList>
    </citation>
    <scope>NUCLEOTIDE SEQUENCE [LARGE SCALE GENOMIC DNA]</scope>
    <source>
        <strain evidence="8 9">3B1D</strain>
    </source>
</reference>
<dbReference type="PROSITE" id="PS51257">
    <property type="entry name" value="PROKAR_LIPOPROTEIN"/>
    <property type="match status" value="1"/>
</dbReference>
<accession>A0A433RS53</accession>
<evidence type="ECO:0000256" key="1">
    <source>
        <dbReference type="ARBA" id="ARBA00004141"/>
    </source>
</evidence>
<dbReference type="GO" id="GO:0005886">
    <property type="term" value="C:plasma membrane"/>
    <property type="evidence" value="ECO:0007669"/>
    <property type="project" value="TreeGrafter"/>
</dbReference>
<dbReference type="InterPro" id="IPR052165">
    <property type="entry name" value="Membrane_assoc_protease"/>
</dbReference>
<dbReference type="Pfam" id="PF01957">
    <property type="entry name" value="NfeD"/>
    <property type="match status" value="1"/>
</dbReference>
<dbReference type="Proteomes" id="UP000288623">
    <property type="component" value="Unassembled WGS sequence"/>
</dbReference>
<evidence type="ECO:0000256" key="2">
    <source>
        <dbReference type="ARBA" id="ARBA00022692"/>
    </source>
</evidence>
<feature type="transmembrane region" description="Helical" evidence="5">
    <location>
        <begin position="100"/>
        <end position="118"/>
    </location>
</feature>
<comment type="caution">
    <text evidence="8">The sequence shown here is derived from an EMBL/GenBank/DDBJ whole genome shotgun (WGS) entry which is preliminary data.</text>
</comment>
<evidence type="ECO:0000256" key="3">
    <source>
        <dbReference type="ARBA" id="ARBA00022989"/>
    </source>
</evidence>
<feature type="transmembrane region" description="Helical" evidence="5">
    <location>
        <begin position="124"/>
        <end position="146"/>
    </location>
</feature>
<feature type="transmembrane region" description="Helical" evidence="5">
    <location>
        <begin position="31"/>
        <end position="48"/>
    </location>
</feature>
<proteinExistence type="predicted"/>
<feature type="domain" description="NfeD-like C-terminal" evidence="6">
    <location>
        <begin position="175"/>
        <end position="229"/>
    </location>
</feature>
<evidence type="ECO:0000259" key="7">
    <source>
        <dbReference type="Pfam" id="PF24961"/>
    </source>
</evidence>
<dbReference type="EMBL" id="JTFC01000032">
    <property type="protein sequence ID" value="RUS54433.1"/>
    <property type="molecule type" value="Genomic_DNA"/>
</dbReference>
<sequence length="235" mass="24993">MKRMAFIGSVLLLSGCTHESAQSLSLTHPLIITVLLCIASLSLVFSLFSASGVAPIIVHLLAISFVYGIFFVEGSLTALAVLMLISGMILLFLELFVPGGIIGTIGFAFIVMSLMSIAPHAPYMLYSILTALIVAVVGMVIMMKFFGKKLNVFNKMVLSDATDTKSGYVSNVNRTELLGQVAITATPLRPSGTAMYGDERLDVVTEGGFIAAGTEVVIIEVEGARIVVRAKIKEA</sequence>
<keyword evidence="2 5" id="KW-0812">Transmembrane</keyword>